<evidence type="ECO:0000313" key="2">
    <source>
        <dbReference type="EMBL" id="AQQ59118.1"/>
    </source>
</evidence>
<keyword evidence="1" id="KW-0732">Signal</keyword>
<dbReference type="RefSeq" id="WP_077388211.1">
    <property type="nucleotide sequence ID" value="NZ_CP019645.1"/>
</dbReference>
<organism evidence="2 3">
    <name type="scientific">Helicobacter bilis</name>
    <dbReference type="NCBI Taxonomy" id="37372"/>
    <lineage>
        <taxon>Bacteria</taxon>
        <taxon>Pseudomonadati</taxon>
        <taxon>Campylobacterota</taxon>
        <taxon>Epsilonproteobacteria</taxon>
        <taxon>Campylobacterales</taxon>
        <taxon>Helicobacteraceae</taxon>
        <taxon>Helicobacter</taxon>
    </lineage>
</organism>
<name>A0A1Q2LFD2_9HELI</name>
<protein>
    <submittedName>
        <fullName evidence="2">Uncharacterized protein</fullName>
    </submittedName>
</protein>
<dbReference type="EMBL" id="CP019645">
    <property type="protein sequence ID" value="AQQ59118.1"/>
    <property type="molecule type" value="Genomic_DNA"/>
</dbReference>
<dbReference type="AlphaFoldDB" id="A0A1Q2LFD2"/>
<dbReference type="KEGG" id="hbl:XJ32_02215"/>
<dbReference type="Proteomes" id="UP000188298">
    <property type="component" value="Chromosome"/>
</dbReference>
<sequence length="311" mass="34394">MLNFKNSTCGVLMALCLVSPLHAKISAKDSVEKAMIGLGKGVSNFTYDCQGNDVKASCVAKKIDYEDGIGFRNVKLDYMIDNKNLNGAISFDTQVSDPRVDREMLEFIPKRVVCSSPSSLQGKTYKGQINCEIIAPTYVLKTKGVGSMESHRFLNKDIDKVFDDLEQMLEDIDDSNMQQKLKDFKVDIREIVLDVKGIQFANKMFNVLKKDDPNFTKEQYNATVNMGVAMVPVGLANARVSESSLEQVSKAAAALGDIALSKKQQAIITLKRKSAAMLELADLPNLIAKIDADPSVLLKYLDEYEISVVTR</sequence>
<feature type="chain" id="PRO_5012953138" evidence="1">
    <location>
        <begin position="24"/>
        <end position="311"/>
    </location>
</feature>
<evidence type="ECO:0000256" key="1">
    <source>
        <dbReference type="SAM" id="SignalP"/>
    </source>
</evidence>
<evidence type="ECO:0000313" key="3">
    <source>
        <dbReference type="Proteomes" id="UP000188298"/>
    </source>
</evidence>
<accession>A0A1Q2LFD2</accession>
<feature type="signal peptide" evidence="1">
    <location>
        <begin position="1"/>
        <end position="23"/>
    </location>
</feature>
<reference evidence="2 3" key="1">
    <citation type="submission" date="2017-02" db="EMBL/GenBank/DDBJ databases">
        <title>Whole genome sequencing of Helicobacter bilis strain AAQJH.</title>
        <authorList>
            <person name="Conlan S."/>
            <person name="Thomas P.J."/>
            <person name="Mullikin J."/>
            <person name="Palmore T.N."/>
            <person name="Frank K.M."/>
            <person name="Segre J.A."/>
        </authorList>
    </citation>
    <scope>NUCLEOTIDE SEQUENCE [LARGE SCALE GENOMIC DNA]</scope>
    <source>
        <strain evidence="2 3">AAQJH</strain>
    </source>
</reference>
<gene>
    <name evidence="2" type="ORF">XJ32_02215</name>
</gene>
<proteinExistence type="predicted"/>